<proteinExistence type="predicted"/>
<name>A0A0B5JBK5_9VIRU</name>
<dbReference type="Proteomes" id="UP000202511">
    <property type="component" value="Segment"/>
</dbReference>
<feature type="transmembrane region" description="Helical" evidence="1">
    <location>
        <begin position="159"/>
        <end position="176"/>
    </location>
</feature>
<accession>A0A0B5JBK5</accession>
<dbReference type="KEGG" id="vg:23463323"/>
<protein>
    <submittedName>
        <fullName evidence="2">Uncharacterized protein</fullName>
    </submittedName>
</protein>
<dbReference type="EMBL" id="KP136319">
    <property type="protein sequence ID" value="AJF98406.1"/>
    <property type="molecule type" value="Genomic_DNA"/>
</dbReference>
<evidence type="ECO:0000256" key="1">
    <source>
        <dbReference type="SAM" id="Phobius"/>
    </source>
</evidence>
<dbReference type="RefSeq" id="YP_009120641.1">
    <property type="nucleotide sequence ID" value="NC_026440.1"/>
</dbReference>
<dbReference type="GeneID" id="23463323"/>
<keyword evidence="1" id="KW-0812">Transmembrane</keyword>
<keyword evidence="1" id="KW-0472">Membrane</keyword>
<organism evidence="2 3">
    <name type="scientific">Pandoravirus inopinatum</name>
    <dbReference type="NCBI Taxonomy" id="1605721"/>
    <lineage>
        <taxon>Viruses</taxon>
        <taxon>Pandoravirus</taxon>
    </lineage>
</organism>
<reference evidence="2 3" key="1">
    <citation type="journal article" date="2015" name="Parasitol. Res.">
        <title>Viruses in close associations with free-living amoebae.</title>
        <authorList>
            <person name="Scheid P."/>
        </authorList>
    </citation>
    <scope>NUCLEOTIDE SEQUENCE [LARGE SCALE GENOMIC DNA]</scope>
    <source>
        <strain evidence="2">KlaHel</strain>
    </source>
</reference>
<evidence type="ECO:0000313" key="3">
    <source>
        <dbReference type="Proteomes" id="UP000202511"/>
    </source>
</evidence>
<keyword evidence="1" id="KW-1133">Transmembrane helix</keyword>
<evidence type="ECO:0000313" key="2">
    <source>
        <dbReference type="EMBL" id="AJF98406.1"/>
    </source>
</evidence>
<sequence length="221" mass="24284">MPLHCVAASICPDEAAAPRRPQCTRQAETGSTAARCARDGTACRPPLKNVSKLASPPKKKFLLDQRPPPHTQKKNCFSLSVAWAICNRKGCAAAIVTTLRVHAPIEKKGQLVGVGNKVCACQLAMAACVCVHDVVKKNRDEPFAAAPTKKRPEACRRRPFFHFFFVSFFIFFVFLREARARTGVARVVAPVHALSDSATLPSASQYPMKKKTNRGRLLCHF</sequence>